<proteinExistence type="predicted"/>
<reference evidence="1 2" key="1">
    <citation type="journal article" date="2013" name="Appl. Microbiol. Biotechnol.">
        <title>Glycerol assimilation and production of 1,3-propanediol by Citrobacter amalonaticus Y19.</title>
        <authorList>
            <person name="Ainala S.K."/>
            <person name="Ashok S."/>
            <person name="Ko Y."/>
            <person name="Park S."/>
        </authorList>
    </citation>
    <scope>NUCLEOTIDE SEQUENCE [LARGE SCALE GENOMIC DNA]</scope>
    <source>
        <strain evidence="1 2">Y19</strain>
    </source>
</reference>
<gene>
    <name evidence="1" type="ORF">F384_13275</name>
</gene>
<dbReference type="HOGENOM" id="CLU_2768342_0_0_6"/>
<evidence type="ECO:0000313" key="1">
    <source>
        <dbReference type="EMBL" id="AKE59458.1"/>
    </source>
</evidence>
<evidence type="ECO:0000313" key="2">
    <source>
        <dbReference type="Proteomes" id="UP000034085"/>
    </source>
</evidence>
<accession>A0A0F6RFU6</accession>
<dbReference type="KEGG" id="cama:F384_13275"/>
<dbReference type="PATRIC" id="fig|1261127.3.peg.2793"/>
<protein>
    <submittedName>
        <fullName evidence="1">Uncharacterized protein</fullName>
    </submittedName>
</protein>
<dbReference type="EMBL" id="CP011132">
    <property type="protein sequence ID" value="AKE59458.1"/>
    <property type="molecule type" value="Genomic_DNA"/>
</dbReference>
<organism evidence="1 2">
    <name type="scientific">Citrobacter amalonaticus Y19</name>
    <dbReference type="NCBI Taxonomy" id="1261127"/>
    <lineage>
        <taxon>Bacteria</taxon>
        <taxon>Pseudomonadati</taxon>
        <taxon>Pseudomonadota</taxon>
        <taxon>Gammaproteobacteria</taxon>
        <taxon>Enterobacterales</taxon>
        <taxon>Enterobacteriaceae</taxon>
        <taxon>Citrobacter</taxon>
    </lineage>
</organism>
<sequence>MFFSLMPYLAFSLPRQPDGIAANGAETIKLLCDLDRYFQGTRFSDVVVMPPCIYSVAKTYFDFSGAVEE</sequence>
<dbReference type="AlphaFoldDB" id="A0A0F6RFU6"/>
<name>A0A0F6RFU6_CITAM</name>
<dbReference type="Proteomes" id="UP000034085">
    <property type="component" value="Chromosome"/>
</dbReference>